<evidence type="ECO:0000256" key="9">
    <source>
        <dbReference type="SAM" id="MobiDB-lite"/>
    </source>
</evidence>
<keyword evidence="6" id="KW-0539">Nucleus</keyword>
<sequence length="740" mass="83339">MSSRNPRDLRSGDDAHRRASVSGRLRTPSNSNLPRPHTSLRDPRMTASHRVSQPTYNLFTGESQTQPQTVSRPASRHSYAPDTLRPVSRESSKENMAPPDAQEYESHRRCIEELKAELGTLRYSLSTLEQEKDMAEARHRTEVEDQRRRAQEDFEKRTAAEAESAKMARQLESAQEELREVREAAAADKSAAERRVREAESECRVLGEQIDDLATEKDEIARISEKRVMDVQMQLEAAQRAVQELEQESSARESVLQTAQAQVADKDAHIGELEAEVLRLKAHTGDAETMAIIKRELTEQVQHIRKLEATNREQLSELRHLRQIHKAVEVVEEEKRTLQRKLAAAEVVERELAEARIQRQRLEDERRAWTAYLESAAEVGSEDMKFDSPEDLARALVQERLTSASHIEKMGTLQADIATYESTIRALEDDKAQLKAAVENAKTVASTENGDKARARLERQRTLAVKEVEYLRAQLKTFDSEDLTFQPDQYDQVRAQRVQELEDLADKYRAEVQALHAELTSLESTSTLPAPSVKRPRTEEPDGAAHEQLGVLSRKNRTLQDELSSSHTKLALLQKELSVTKEQLTSAKKQSKVRILALRSNPTSDFEAIKMSTLTALRKENEDLLAHMHGPSADHPFPTVPASTLDAAQRQVQEAKAETASALKSARRLKEVWTSKSLEFKEAIFSTLGWTVTFIPNGKMRVESVYCPSVTDEHENSIVFDGEKGTMKVGGAREASSRGG</sequence>
<accession>A0AAE8MQK8</accession>
<evidence type="ECO:0000256" key="2">
    <source>
        <dbReference type="ARBA" id="ARBA00008029"/>
    </source>
</evidence>
<feature type="compositionally biased region" description="Basic and acidic residues" evidence="9">
    <location>
        <begin position="1"/>
        <end position="17"/>
    </location>
</feature>
<feature type="compositionally biased region" description="Basic and acidic residues" evidence="9">
    <location>
        <begin position="536"/>
        <end position="545"/>
    </location>
</feature>
<evidence type="ECO:0000313" key="11">
    <source>
        <dbReference type="Proteomes" id="UP001187682"/>
    </source>
</evidence>
<evidence type="ECO:0000256" key="1">
    <source>
        <dbReference type="ARBA" id="ARBA00004123"/>
    </source>
</evidence>
<feature type="region of interest" description="Disordered" evidence="9">
    <location>
        <begin position="522"/>
        <end position="547"/>
    </location>
</feature>
<dbReference type="InterPro" id="IPR008672">
    <property type="entry name" value="Mad1"/>
</dbReference>
<comment type="similarity">
    <text evidence="2">Belongs to the MAD1 family.</text>
</comment>
<reference evidence="10" key="1">
    <citation type="submission" date="2018-03" db="EMBL/GenBank/DDBJ databases">
        <authorList>
            <person name="Guldener U."/>
        </authorList>
    </citation>
    <scope>NUCLEOTIDE SEQUENCE</scope>
</reference>
<keyword evidence="7" id="KW-0131">Cell cycle</keyword>
<dbReference type="EMBL" id="ONZQ02000002">
    <property type="protein sequence ID" value="SPN98424.1"/>
    <property type="molecule type" value="Genomic_DNA"/>
</dbReference>
<dbReference type="Gene3D" id="6.10.250.90">
    <property type="match status" value="1"/>
</dbReference>
<evidence type="ECO:0000256" key="4">
    <source>
        <dbReference type="ARBA" id="ARBA00022618"/>
    </source>
</evidence>
<feature type="coiled-coil region" evidence="8">
    <location>
        <begin position="304"/>
        <end position="372"/>
    </location>
</feature>
<keyword evidence="8" id="KW-0175">Coiled coil</keyword>
<feature type="compositionally biased region" description="Polar residues" evidence="9">
    <location>
        <begin position="49"/>
        <end position="72"/>
    </location>
</feature>
<comment type="subcellular location">
    <subcellularLocation>
        <location evidence="1">Nucleus</location>
    </subcellularLocation>
</comment>
<protein>
    <recommendedName>
        <fullName evidence="3">Spindle assembly checkpoint component MAD1</fullName>
    </recommendedName>
</protein>
<feature type="region of interest" description="Disordered" evidence="9">
    <location>
        <begin position="1"/>
        <end position="105"/>
    </location>
</feature>
<dbReference type="PANTHER" id="PTHR23168">
    <property type="entry name" value="MITOTIC SPINDLE ASSEMBLY CHECKPOINT PROTEIN MAD1 MITOTIC ARREST DEFICIENT-LIKE PROTEIN 1"/>
    <property type="match status" value="1"/>
</dbReference>
<keyword evidence="4" id="KW-0132">Cell division</keyword>
<dbReference type="PANTHER" id="PTHR23168:SF0">
    <property type="entry name" value="MITOTIC SPINDLE ASSEMBLY CHECKPOINT PROTEIN MAD1"/>
    <property type="match status" value="1"/>
</dbReference>
<proteinExistence type="inferred from homology"/>
<evidence type="ECO:0000256" key="7">
    <source>
        <dbReference type="ARBA" id="ARBA00023306"/>
    </source>
</evidence>
<evidence type="ECO:0000256" key="5">
    <source>
        <dbReference type="ARBA" id="ARBA00022776"/>
    </source>
</evidence>
<gene>
    <name evidence="10" type="ORF">DNG_01469</name>
</gene>
<evidence type="ECO:0000256" key="8">
    <source>
        <dbReference type="SAM" id="Coils"/>
    </source>
</evidence>
<evidence type="ECO:0000256" key="3">
    <source>
        <dbReference type="ARBA" id="ARBA00022019"/>
    </source>
</evidence>
<dbReference type="AlphaFoldDB" id="A0AAE8MQK8"/>
<keyword evidence="11" id="KW-1185">Reference proteome</keyword>
<evidence type="ECO:0000313" key="10">
    <source>
        <dbReference type="EMBL" id="SPN98424.1"/>
    </source>
</evidence>
<dbReference type="GO" id="GO:0005635">
    <property type="term" value="C:nuclear envelope"/>
    <property type="evidence" value="ECO:0007669"/>
    <property type="project" value="TreeGrafter"/>
</dbReference>
<dbReference type="GO" id="GO:0051301">
    <property type="term" value="P:cell division"/>
    <property type="evidence" value="ECO:0007669"/>
    <property type="project" value="UniProtKB-KW"/>
</dbReference>
<organism evidence="10 11">
    <name type="scientific">Cephalotrichum gorgonifer</name>
    <dbReference type="NCBI Taxonomy" id="2041049"/>
    <lineage>
        <taxon>Eukaryota</taxon>
        <taxon>Fungi</taxon>
        <taxon>Dikarya</taxon>
        <taxon>Ascomycota</taxon>
        <taxon>Pezizomycotina</taxon>
        <taxon>Sordariomycetes</taxon>
        <taxon>Hypocreomycetidae</taxon>
        <taxon>Microascales</taxon>
        <taxon>Microascaceae</taxon>
        <taxon>Cephalotrichum</taxon>
    </lineage>
</organism>
<dbReference type="Proteomes" id="UP001187682">
    <property type="component" value="Unassembled WGS sequence"/>
</dbReference>
<keyword evidence="5" id="KW-0498">Mitosis</keyword>
<dbReference type="GO" id="GO:0051315">
    <property type="term" value="P:attachment of mitotic spindle microtubules to kinetochore"/>
    <property type="evidence" value="ECO:0007669"/>
    <property type="project" value="TreeGrafter"/>
</dbReference>
<evidence type="ECO:0000256" key="6">
    <source>
        <dbReference type="ARBA" id="ARBA00023242"/>
    </source>
</evidence>
<dbReference type="GO" id="GO:0000776">
    <property type="term" value="C:kinetochore"/>
    <property type="evidence" value="ECO:0007669"/>
    <property type="project" value="TreeGrafter"/>
</dbReference>
<dbReference type="GO" id="GO:0007094">
    <property type="term" value="P:mitotic spindle assembly checkpoint signaling"/>
    <property type="evidence" value="ECO:0007669"/>
    <property type="project" value="InterPro"/>
</dbReference>
<name>A0AAE8MQK8_9PEZI</name>
<comment type="caution">
    <text evidence="10">The sequence shown here is derived from an EMBL/GenBank/DDBJ whole genome shotgun (WGS) entry which is preliminary data.</text>
</comment>
<dbReference type="Pfam" id="PF05557">
    <property type="entry name" value="MAD"/>
    <property type="match status" value="1"/>
</dbReference>
<feature type="region of interest" description="Disordered" evidence="9">
    <location>
        <begin position="135"/>
        <end position="164"/>
    </location>
</feature>
<feature type="coiled-coil region" evidence="8">
    <location>
        <begin position="410"/>
        <end position="444"/>
    </location>
</feature>
<dbReference type="GO" id="GO:0072686">
    <property type="term" value="C:mitotic spindle"/>
    <property type="evidence" value="ECO:0007669"/>
    <property type="project" value="TreeGrafter"/>
</dbReference>